<dbReference type="InterPro" id="IPR027417">
    <property type="entry name" value="P-loop_NTPase"/>
</dbReference>
<proteinExistence type="predicted"/>
<protein>
    <submittedName>
        <fullName evidence="1">Uncharacterized protein</fullName>
    </submittedName>
</protein>
<dbReference type="EMBL" id="JAAGLU010000595">
    <property type="protein sequence ID" value="NEC93198.1"/>
    <property type="molecule type" value="Genomic_DNA"/>
</dbReference>
<name>A0A6B3C8X3_9ACTN</name>
<dbReference type="AlphaFoldDB" id="A0A6B3C8X3"/>
<organism evidence="1">
    <name type="scientific">Streptomyces sp. SID12501</name>
    <dbReference type="NCBI Taxonomy" id="2706042"/>
    <lineage>
        <taxon>Bacteria</taxon>
        <taxon>Bacillati</taxon>
        <taxon>Actinomycetota</taxon>
        <taxon>Actinomycetes</taxon>
        <taxon>Kitasatosporales</taxon>
        <taxon>Streptomycetaceae</taxon>
        <taxon>Streptomyces</taxon>
    </lineage>
</organism>
<feature type="non-terminal residue" evidence="1">
    <location>
        <position position="1"/>
    </location>
</feature>
<evidence type="ECO:0000313" key="1">
    <source>
        <dbReference type="EMBL" id="NEC93198.1"/>
    </source>
</evidence>
<feature type="non-terminal residue" evidence="1">
    <location>
        <position position="151"/>
    </location>
</feature>
<reference evidence="1" key="1">
    <citation type="submission" date="2020-01" db="EMBL/GenBank/DDBJ databases">
        <title>Insect and environment-associated Actinomycetes.</title>
        <authorList>
            <person name="Currrie C."/>
            <person name="Chevrette M."/>
            <person name="Carlson C."/>
            <person name="Stubbendieck R."/>
            <person name="Wendt-Pienkowski E."/>
        </authorList>
    </citation>
    <scope>NUCLEOTIDE SEQUENCE</scope>
    <source>
        <strain evidence="1">SID12501</strain>
    </source>
</reference>
<accession>A0A6B3C8X3</accession>
<gene>
    <name evidence="1" type="ORF">G3I71_47450</name>
</gene>
<comment type="caution">
    <text evidence="1">The sequence shown here is derived from an EMBL/GenBank/DDBJ whole genome shotgun (WGS) entry which is preliminary data.</text>
</comment>
<sequence>VKRQFRSATAEDEASRKVQRQVNLVNEVLETFKEALELKTEEVREQLDAKVKEVFSRIFIKSYEPELTDSFQLLLKSKAGIAIRSTGENQVLGLSFVGAVSEIAKQIHQRKAKGGDDILGDGGIYPVVMDAPFGSLDLTYQKEISQALPKL</sequence>
<dbReference type="Gene3D" id="3.40.50.300">
    <property type="entry name" value="P-loop containing nucleotide triphosphate hydrolases"/>
    <property type="match status" value="1"/>
</dbReference>